<feature type="compositionally biased region" description="Basic and acidic residues" evidence="1">
    <location>
        <begin position="161"/>
        <end position="176"/>
    </location>
</feature>
<dbReference type="SMART" id="SM00240">
    <property type="entry name" value="FHA"/>
    <property type="match status" value="1"/>
</dbReference>
<dbReference type="Gene3D" id="2.60.200.20">
    <property type="match status" value="1"/>
</dbReference>
<dbReference type="SUPFAM" id="SSF49879">
    <property type="entry name" value="SMAD/FHA domain"/>
    <property type="match status" value="1"/>
</dbReference>
<feature type="region of interest" description="Disordered" evidence="1">
    <location>
        <begin position="105"/>
        <end position="129"/>
    </location>
</feature>
<dbReference type="CDD" id="cd00060">
    <property type="entry name" value="FHA"/>
    <property type="match status" value="1"/>
</dbReference>
<dbReference type="PROSITE" id="PS50006">
    <property type="entry name" value="FHA_DOMAIN"/>
    <property type="match status" value="1"/>
</dbReference>
<feature type="compositionally biased region" description="Low complexity" evidence="1">
    <location>
        <begin position="105"/>
        <end position="114"/>
    </location>
</feature>
<proteinExistence type="predicted"/>
<keyword evidence="4" id="KW-1185">Reference proteome</keyword>
<reference evidence="3 4" key="1">
    <citation type="submission" date="2019-08" db="EMBL/GenBank/DDBJ databases">
        <title>Deep-cultivation of Planctomycetes and their phenomic and genomic characterization uncovers novel biology.</title>
        <authorList>
            <person name="Wiegand S."/>
            <person name="Jogler M."/>
            <person name="Boedeker C."/>
            <person name="Pinto D."/>
            <person name="Vollmers J."/>
            <person name="Rivas-Marin E."/>
            <person name="Kohn T."/>
            <person name="Peeters S.H."/>
            <person name="Heuer A."/>
            <person name="Rast P."/>
            <person name="Oberbeckmann S."/>
            <person name="Bunk B."/>
            <person name="Jeske O."/>
            <person name="Meyerdierks A."/>
            <person name="Storesund J.E."/>
            <person name="Kallscheuer N."/>
            <person name="Luecker S."/>
            <person name="Lage O.M."/>
            <person name="Pohl T."/>
            <person name="Merkel B.J."/>
            <person name="Hornburger P."/>
            <person name="Mueller R.-W."/>
            <person name="Bruemmer F."/>
            <person name="Labrenz M."/>
            <person name="Spormann A.M."/>
            <person name="Op Den Camp H."/>
            <person name="Overmann J."/>
            <person name="Amann R."/>
            <person name="Jetten M.S.M."/>
            <person name="Mascher T."/>
            <person name="Medema M.H."/>
            <person name="Devos D.P."/>
            <person name="Kaster A.-K."/>
            <person name="Ovreas L."/>
            <person name="Rohde M."/>
            <person name="Galperin M.Y."/>
            <person name="Jogler C."/>
        </authorList>
    </citation>
    <scope>NUCLEOTIDE SEQUENCE [LARGE SCALE GENOMIC DNA]</scope>
    <source>
        <strain evidence="3 4">LF1</strain>
    </source>
</reference>
<dbReference type="InterPro" id="IPR008984">
    <property type="entry name" value="SMAD_FHA_dom_sf"/>
</dbReference>
<dbReference type="InterPro" id="IPR000253">
    <property type="entry name" value="FHA_dom"/>
</dbReference>
<dbReference type="PANTHER" id="PTHR23308">
    <property type="entry name" value="NUCLEAR INHIBITOR OF PROTEIN PHOSPHATASE-1"/>
    <property type="match status" value="1"/>
</dbReference>
<organism evidence="3 4">
    <name type="scientific">Rubripirellula obstinata</name>
    <dbReference type="NCBI Taxonomy" id="406547"/>
    <lineage>
        <taxon>Bacteria</taxon>
        <taxon>Pseudomonadati</taxon>
        <taxon>Planctomycetota</taxon>
        <taxon>Planctomycetia</taxon>
        <taxon>Pirellulales</taxon>
        <taxon>Pirellulaceae</taxon>
        <taxon>Rubripirellula</taxon>
    </lineage>
</organism>
<dbReference type="InterPro" id="IPR050923">
    <property type="entry name" value="Cell_Proc_Reg/RNA_Proc"/>
</dbReference>
<dbReference type="Proteomes" id="UP000322699">
    <property type="component" value="Unassembled WGS sequence"/>
</dbReference>
<dbReference type="AlphaFoldDB" id="A0A5B1CFH8"/>
<feature type="compositionally biased region" description="Basic and acidic residues" evidence="1">
    <location>
        <begin position="218"/>
        <end position="234"/>
    </location>
</feature>
<sequence length="255" mass="28657">MSRFNLIYRNSQKRGERVDLPLTASTSEGFTIGRSRSTDLLLPTPDVSRRHCRLIQSGQQVLIIDLGSRAGTHVNRQRISTEKPTSLSHRDKLQIGKWKFRLLDSQQESTQQETTRPKAQPKQAKATDSLDQMLSELDGLASELDDGDFASMTTLSIESIESQRKQSESESLRESESNQAINRQPIEKQKSDKDKAVLEVDAYKRESESTDTAPETTQKNDPKERFQKLPDHVRSKGPADSTTAADEALKRIFGG</sequence>
<comment type="caution">
    <text evidence="3">The sequence shown here is derived from an EMBL/GenBank/DDBJ whole genome shotgun (WGS) entry which is preliminary data.</text>
</comment>
<evidence type="ECO:0000313" key="3">
    <source>
        <dbReference type="EMBL" id="KAA1259957.1"/>
    </source>
</evidence>
<dbReference type="Pfam" id="PF00498">
    <property type="entry name" value="FHA"/>
    <property type="match status" value="1"/>
</dbReference>
<dbReference type="RefSeq" id="WP_068267245.1">
    <property type="nucleotide sequence ID" value="NZ_LWSK01000175.1"/>
</dbReference>
<accession>A0A5B1CFH8</accession>
<feature type="domain" description="FHA" evidence="2">
    <location>
        <begin position="30"/>
        <end position="79"/>
    </location>
</feature>
<gene>
    <name evidence="3" type="primary">garA_1</name>
    <name evidence="3" type="ORF">LF1_24950</name>
</gene>
<protein>
    <submittedName>
        <fullName evidence="3">Glycogen accumulation regulator GarA</fullName>
    </submittedName>
</protein>
<feature type="region of interest" description="Disordered" evidence="1">
    <location>
        <begin position="160"/>
        <end position="246"/>
    </location>
</feature>
<evidence type="ECO:0000313" key="4">
    <source>
        <dbReference type="Proteomes" id="UP000322699"/>
    </source>
</evidence>
<feature type="compositionally biased region" description="Basic and acidic residues" evidence="1">
    <location>
        <begin position="185"/>
        <end position="208"/>
    </location>
</feature>
<evidence type="ECO:0000256" key="1">
    <source>
        <dbReference type="SAM" id="MobiDB-lite"/>
    </source>
</evidence>
<dbReference type="EMBL" id="VRLW01000001">
    <property type="protein sequence ID" value="KAA1259957.1"/>
    <property type="molecule type" value="Genomic_DNA"/>
</dbReference>
<evidence type="ECO:0000259" key="2">
    <source>
        <dbReference type="PROSITE" id="PS50006"/>
    </source>
</evidence>
<name>A0A5B1CFH8_9BACT</name>